<proteinExistence type="predicted"/>
<feature type="region of interest" description="Disordered" evidence="1">
    <location>
        <begin position="75"/>
        <end position="94"/>
    </location>
</feature>
<dbReference type="InterPro" id="IPR024420">
    <property type="entry name" value="TRAPP_III_complex_Trs85"/>
</dbReference>
<evidence type="ECO:0000313" key="3">
    <source>
        <dbReference type="Proteomes" id="UP000191144"/>
    </source>
</evidence>
<dbReference type="AlphaFoldDB" id="A0A1G4K8J3"/>
<sequence length="703" mass="80594">MPLSYERYMNLVFHLDSAKEPVPQEISRKIVSGAISPVVTVTSNEVLDQHIQERFDLDSLYMLLRHFGDCISDRAQADNDNDPVSQPEETQDADSLLKPNVKTRARSRSNSLFQRSSSQFLRFTRPLTDLIGTRESHDLLFDYHSLEVFLQHYLKLIEQKTTTGTPHVLLQHSLYHKFFTTAISSTTHLSPYESFNHPIASLLALDVSKGQDYETARELLVTFKNMHNSTPHFPAFININDVLPVFLLCYKEDSREQFEACQTLVKMLKKQLFVESLLLPIWNDNEEAPKSRLHQPVMSSLEETMLSTMSNRHFELPLPLIESIYDQLSTLSHKLIIPFMKRKISFWEETILQPRKSIFPNSKFFRRLMAKNPAPTANNDSATHNLQGLAYFAATSNEFLLRKLADWSFMLSDFKTAYSTYELVSKDFEANPEYLAPCLEWCALSVLMGAQSIVTVKMIKNDIDPLITRALKSYELSANRAKEKNAFLTKNRNPSNDSSTLSKNGPTTQGDFPSEDFAVSTPHQSAQSYETRCMLLAAELFLSLSDTWTATPYAIKYLETILDDCTVGSLSEVVIWERLAHCYALRIDPRIKSKITSMETRGVDDSEKANEEADISDVESDDDSQPYKHKIEQDCIASIGLTRRRKSNLFRLIAAKKWAEAKQWRQAAWTYNDVKVMYSDAKFAHRQNSILERLRNDIQSHEP</sequence>
<dbReference type="EMBL" id="LT598484">
    <property type="protein sequence ID" value="SCV00325.1"/>
    <property type="molecule type" value="Genomic_DNA"/>
</dbReference>
<dbReference type="PANTHER" id="PTHR12975:SF6">
    <property type="entry name" value="TRAFFICKING PROTEIN PARTICLE COMPLEX SUBUNIT 8"/>
    <property type="match status" value="1"/>
</dbReference>
<dbReference type="OrthoDB" id="203724at2759"/>
<evidence type="ECO:0000256" key="1">
    <source>
        <dbReference type="SAM" id="MobiDB-lite"/>
    </source>
</evidence>
<feature type="compositionally biased region" description="Acidic residues" evidence="1">
    <location>
        <begin position="612"/>
        <end position="624"/>
    </location>
</feature>
<dbReference type="PANTHER" id="PTHR12975">
    <property type="entry name" value="TRANSPORT PROTEIN TRAPP"/>
    <property type="match status" value="1"/>
</dbReference>
<evidence type="ECO:0000313" key="2">
    <source>
        <dbReference type="EMBL" id="SCV00325.1"/>
    </source>
</evidence>
<accession>A0A1G4K8J3</accession>
<feature type="compositionally biased region" description="Basic and acidic residues" evidence="1">
    <location>
        <begin position="601"/>
        <end position="611"/>
    </location>
</feature>
<dbReference type="GO" id="GO:1990072">
    <property type="term" value="C:TRAPPIII protein complex"/>
    <property type="evidence" value="ECO:0007669"/>
    <property type="project" value="TreeGrafter"/>
</dbReference>
<organism evidence="2 3">
    <name type="scientific">Lachancea meyersii CBS 8951</name>
    <dbReference type="NCBI Taxonomy" id="1266667"/>
    <lineage>
        <taxon>Eukaryota</taxon>
        <taxon>Fungi</taxon>
        <taxon>Dikarya</taxon>
        <taxon>Ascomycota</taxon>
        <taxon>Saccharomycotina</taxon>
        <taxon>Saccharomycetes</taxon>
        <taxon>Saccharomycetales</taxon>
        <taxon>Saccharomycetaceae</taxon>
        <taxon>Lachancea</taxon>
    </lineage>
</organism>
<feature type="compositionally biased region" description="Polar residues" evidence="1">
    <location>
        <begin position="488"/>
        <end position="511"/>
    </location>
</feature>
<name>A0A1G4K8J3_9SACH</name>
<keyword evidence="3" id="KW-1185">Reference proteome</keyword>
<reference evidence="3" key="1">
    <citation type="submission" date="2016-03" db="EMBL/GenBank/DDBJ databases">
        <authorList>
            <person name="Devillers Hugo."/>
        </authorList>
    </citation>
    <scope>NUCLEOTIDE SEQUENCE [LARGE SCALE GENOMIC DNA]</scope>
</reference>
<feature type="region of interest" description="Disordered" evidence="1">
    <location>
        <begin position="598"/>
        <end position="625"/>
    </location>
</feature>
<dbReference type="Proteomes" id="UP000191144">
    <property type="component" value="Chromosome G"/>
</dbReference>
<dbReference type="Pfam" id="PF12739">
    <property type="entry name" value="TRAPPC-Trs85"/>
    <property type="match status" value="1"/>
</dbReference>
<gene>
    <name evidence="2" type="ORF">LAME_0G08966G</name>
</gene>
<feature type="region of interest" description="Disordered" evidence="1">
    <location>
        <begin position="487"/>
        <end position="519"/>
    </location>
</feature>
<protein>
    <submittedName>
        <fullName evidence="2">LAME_0G08966g1_1</fullName>
    </submittedName>
</protein>